<dbReference type="OrthoDB" id="265574at2759"/>
<dbReference type="AlphaFoldDB" id="A0A088S4H1"/>
<name>A0A088S4H1_LEIPA</name>
<feature type="region of interest" description="Disordered" evidence="1">
    <location>
        <begin position="163"/>
        <end position="190"/>
    </location>
</feature>
<protein>
    <submittedName>
        <fullName evidence="2">Uncharacterized protein</fullName>
    </submittedName>
</protein>
<dbReference type="VEuPathDB" id="TriTrypDB:LPMP_120480"/>
<evidence type="ECO:0000313" key="2">
    <source>
        <dbReference type="EMBL" id="AIN96376.1"/>
    </source>
</evidence>
<feature type="region of interest" description="Disordered" evidence="1">
    <location>
        <begin position="361"/>
        <end position="384"/>
    </location>
</feature>
<proteinExistence type="predicted"/>
<accession>A0A088S4H1</accession>
<dbReference type="Proteomes" id="UP000063063">
    <property type="component" value="Chromosome 12"/>
</dbReference>
<keyword evidence="3" id="KW-1185">Reference proteome</keyword>
<evidence type="ECO:0000256" key="1">
    <source>
        <dbReference type="SAM" id="MobiDB-lite"/>
    </source>
</evidence>
<gene>
    <name evidence="2" type="ORF">LPMP_120480</name>
</gene>
<feature type="region of interest" description="Disordered" evidence="1">
    <location>
        <begin position="44"/>
        <end position="73"/>
    </location>
</feature>
<sequence>MASCKNSFFTIIPSSPVDPNAHLCDDTAATPTVVIPGAVGITADTRKMSSPHPSAKTSGGPTQAGLSQSYPHPQHQQLCAGGLLDPFFLMEIDENIQVSNNTAVTSGSRTSLSGDGATISAKDAALWSPRMGHVLPTHGKTMRESLSAGELYRECGLRTSMCGASEKDEADDSKQRRRQPSSWPSSSRRDTAECLSRVEVVVPAAEVTATENTSSTIAAAATAGEAELKSPGRKRRSVLAAWVTSWTSTSRKAGAPPTGSGLASRGVSDFLAPLQTFSFSHSPPSCDHFDTPQGDYTPDCETTPLLPERADTAISANSSSINLYAHEAQGRSTKATENSADTGGSTVGSAVKSFISLIRRRPSSSTASPHTATPAGDAAANVERRPTGVPPYFIEEVSYGVEQDVLCVHDDDMRVVNDSAVTLMGSTDWGRDTVAEEPALRVSAANRCAQRTGWSVGLLPLTAWLCGSSAVGASLSTALWRAAVWPRPVPLAPCPCVSAQAEQHASQEASTVLASEAAMPGSSVSHQRHPSPFTAPALYTSPPSLLACMPVPVSTKVSAMCCWAEHNRVSLSSPAPFSVSTSEHLCAVPPSLTTGSTTLYASSILGLVPASLAGHTSLESAGVGHIASAPSCPTTVAEGVASRQSCDVWRLARCYAHFERAVEQRGDDGVWSVRGTSCLSAWESVKLVVDASVARADTESRLCDGSDNGGAWPLATFDLDGASDTPGASTPTSPQLTSAFPFSSVSAALRAEKDEEVFARAAMWALEQMSGEC</sequence>
<feature type="compositionally biased region" description="Low complexity" evidence="1">
    <location>
        <begin position="363"/>
        <end position="375"/>
    </location>
</feature>
<dbReference type="RefSeq" id="XP_010697029.1">
    <property type="nucleotide sequence ID" value="XM_010698727.1"/>
</dbReference>
<organism evidence="2 3">
    <name type="scientific">Leishmania panamensis</name>
    <dbReference type="NCBI Taxonomy" id="5679"/>
    <lineage>
        <taxon>Eukaryota</taxon>
        <taxon>Discoba</taxon>
        <taxon>Euglenozoa</taxon>
        <taxon>Kinetoplastea</taxon>
        <taxon>Metakinetoplastina</taxon>
        <taxon>Trypanosomatida</taxon>
        <taxon>Trypanosomatidae</taxon>
        <taxon>Leishmaniinae</taxon>
        <taxon>Leishmania</taxon>
        <taxon>Leishmania guyanensis species complex</taxon>
    </lineage>
</organism>
<dbReference type="eggNOG" id="ENOG502SHP6">
    <property type="taxonomic scope" value="Eukaryota"/>
</dbReference>
<evidence type="ECO:0000313" key="3">
    <source>
        <dbReference type="Proteomes" id="UP000063063"/>
    </source>
</evidence>
<dbReference type="GeneID" id="22573054"/>
<reference evidence="2 3" key="1">
    <citation type="journal article" date="2015" name="Sci. Rep.">
        <title>The genome of Leishmania panamensis: insights into genomics of the L. (Viannia) subgenus.</title>
        <authorList>
            <person name="Llanes A."/>
            <person name="Restrepo C.M."/>
            <person name="Vecchio G.D."/>
            <person name="Anguizola F.J."/>
            <person name="Lleonart R."/>
        </authorList>
    </citation>
    <scope>NUCLEOTIDE SEQUENCE [LARGE SCALE GENOMIC DNA]</scope>
    <source>
        <strain evidence="2 3">MHOM/PA/94/PSC-1</strain>
    </source>
</reference>
<dbReference type="KEGG" id="lpan:LPMP_120480"/>
<dbReference type="EMBL" id="CP009381">
    <property type="protein sequence ID" value="AIN96376.1"/>
    <property type="molecule type" value="Genomic_DNA"/>
</dbReference>
<feature type="compositionally biased region" description="Polar residues" evidence="1">
    <location>
        <begin position="51"/>
        <end position="73"/>
    </location>
</feature>
<dbReference type="VEuPathDB" id="TriTrypDB:LPAL13_000046500"/>